<dbReference type="InterPro" id="IPR028994">
    <property type="entry name" value="Integrin_alpha_N"/>
</dbReference>
<gene>
    <name evidence="1" type="ORF">METZ01_LOCUS77829</name>
</gene>
<proteinExistence type="predicted"/>
<sequence>MRLSTSNGEKATSLRIIVSTVLLFSALLAEGTLYFQDVYDLDQDGIQEALLLNSGEKSASWVELSGTKVDQVLWQYSLPYKGKFADAELLDVDSDGLLDLVAVAELSPSTATKDWLYVFKGTKTIFTAAPTTLNYQSLDLGTVRPLNISKIPESNDQLAVAFGTPVRQAMIFNLSLSDKEITLGNTKMLSAPIVENGYGHLFASGFISNGVSYLAILSPEGNKIKTAVFDMNSQGRLLKSDLLLVGDARHLIGAGIQPFKTMQAAGNGLVVPYGTDDVFLLQVEGSELQLKKTDMTGQAIPQIVEYQHGEIQKKVIDKTSDSSMIPPPPMPIENERMSFKELTSLPYDYKEAQFKEKRPIAPFKKDIEALTPTLGDYLASVKAAEAQPGEAEIERTGVPEAT</sequence>
<reference evidence="1" key="1">
    <citation type="submission" date="2018-05" db="EMBL/GenBank/DDBJ databases">
        <authorList>
            <person name="Lanie J.A."/>
            <person name="Ng W.-L."/>
            <person name="Kazmierczak K.M."/>
            <person name="Andrzejewski T.M."/>
            <person name="Davidsen T.M."/>
            <person name="Wayne K.J."/>
            <person name="Tettelin H."/>
            <person name="Glass J.I."/>
            <person name="Rusch D."/>
            <person name="Podicherti R."/>
            <person name="Tsui H.-C.T."/>
            <person name="Winkler M.E."/>
        </authorList>
    </citation>
    <scope>NUCLEOTIDE SEQUENCE</scope>
</reference>
<organism evidence="1">
    <name type="scientific">marine metagenome</name>
    <dbReference type="NCBI Taxonomy" id="408172"/>
    <lineage>
        <taxon>unclassified sequences</taxon>
        <taxon>metagenomes</taxon>
        <taxon>ecological metagenomes</taxon>
    </lineage>
</organism>
<dbReference type="AlphaFoldDB" id="A0A381U9R2"/>
<dbReference type="EMBL" id="UINC01006018">
    <property type="protein sequence ID" value="SVA24975.1"/>
    <property type="molecule type" value="Genomic_DNA"/>
</dbReference>
<name>A0A381U9R2_9ZZZZ</name>
<protein>
    <recommendedName>
        <fullName evidence="2">VCBS repeat-containing protein</fullName>
    </recommendedName>
</protein>
<dbReference type="SUPFAM" id="SSF69318">
    <property type="entry name" value="Integrin alpha N-terminal domain"/>
    <property type="match status" value="1"/>
</dbReference>
<feature type="non-terminal residue" evidence="1">
    <location>
        <position position="402"/>
    </location>
</feature>
<evidence type="ECO:0008006" key="2">
    <source>
        <dbReference type="Google" id="ProtNLM"/>
    </source>
</evidence>
<evidence type="ECO:0000313" key="1">
    <source>
        <dbReference type="EMBL" id="SVA24975.1"/>
    </source>
</evidence>
<accession>A0A381U9R2</accession>